<reference evidence="1" key="1">
    <citation type="submission" date="2022-08" db="EMBL/GenBank/DDBJ databases">
        <title>Genome Sequence of Fusarium decemcellulare.</title>
        <authorList>
            <person name="Buettner E."/>
        </authorList>
    </citation>
    <scope>NUCLEOTIDE SEQUENCE</scope>
    <source>
        <strain evidence="1">Babe19</strain>
    </source>
</reference>
<comment type="caution">
    <text evidence="1">The sequence shown here is derived from an EMBL/GenBank/DDBJ whole genome shotgun (WGS) entry which is preliminary data.</text>
</comment>
<dbReference type="EMBL" id="JANRMS010001368">
    <property type="protein sequence ID" value="KAJ3528776.1"/>
    <property type="molecule type" value="Genomic_DNA"/>
</dbReference>
<accession>A0ACC1RZH4</accession>
<evidence type="ECO:0000313" key="2">
    <source>
        <dbReference type="Proteomes" id="UP001148629"/>
    </source>
</evidence>
<organism evidence="1 2">
    <name type="scientific">Fusarium decemcellulare</name>
    <dbReference type="NCBI Taxonomy" id="57161"/>
    <lineage>
        <taxon>Eukaryota</taxon>
        <taxon>Fungi</taxon>
        <taxon>Dikarya</taxon>
        <taxon>Ascomycota</taxon>
        <taxon>Pezizomycotina</taxon>
        <taxon>Sordariomycetes</taxon>
        <taxon>Hypocreomycetidae</taxon>
        <taxon>Hypocreales</taxon>
        <taxon>Nectriaceae</taxon>
        <taxon>Fusarium</taxon>
        <taxon>Fusarium decemcellulare species complex</taxon>
    </lineage>
</organism>
<evidence type="ECO:0000313" key="1">
    <source>
        <dbReference type="EMBL" id="KAJ3528776.1"/>
    </source>
</evidence>
<dbReference type="Proteomes" id="UP001148629">
    <property type="component" value="Unassembled WGS sequence"/>
</dbReference>
<keyword evidence="2" id="KW-1185">Reference proteome</keyword>
<protein>
    <submittedName>
        <fullName evidence="1">Uncharacterized protein</fullName>
    </submittedName>
</protein>
<name>A0ACC1RZH4_9HYPO</name>
<sequence>MPPKTRKRKASATGEFDWSLALAQTEFLVESNITEDLAPKRATRAPRKPTTGAGRQQRGKNATSVANEVPRLLNDTLIGALSIDVGASKKRKILVGDAKKQIQNQSNDLIKYISTELKARPNRAEKNVLKSELSADLTSVLAWMNPTVESQDGTVQNFPQLMLKALDELQSYVETYETLVEQDSGIRAPTWMRWEQDAKDLGELGKHGLNMASKIINHVIMPDLHTLPTKPEETASDIEKVAWDLIEDAVPDKSDQTWGKAAQGQVKVFAEALKMAPDREYGYIVKSVPF</sequence>
<proteinExistence type="predicted"/>
<gene>
    <name evidence="1" type="ORF">NM208_g10052</name>
</gene>